<comment type="caution">
    <text evidence="1">The sequence shown here is derived from an EMBL/GenBank/DDBJ whole genome shotgun (WGS) entry which is preliminary data.</text>
</comment>
<gene>
    <name evidence="1" type="ORF">EVAR_23136_1</name>
</gene>
<evidence type="ECO:0000313" key="1">
    <source>
        <dbReference type="EMBL" id="GBP35887.1"/>
    </source>
</evidence>
<organism evidence="1 2">
    <name type="scientific">Eumeta variegata</name>
    <name type="common">Bagworm moth</name>
    <name type="synonym">Eumeta japonica</name>
    <dbReference type="NCBI Taxonomy" id="151549"/>
    <lineage>
        <taxon>Eukaryota</taxon>
        <taxon>Metazoa</taxon>
        <taxon>Ecdysozoa</taxon>
        <taxon>Arthropoda</taxon>
        <taxon>Hexapoda</taxon>
        <taxon>Insecta</taxon>
        <taxon>Pterygota</taxon>
        <taxon>Neoptera</taxon>
        <taxon>Endopterygota</taxon>
        <taxon>Lepidoptera</taxon>
        <taxon>Glossata</taxon>
        <taxon>Ditrysia</taxon>
        <taxon>Tineoidea</taxon>
        <taxon>Psychidae</taxon>
        <taxon>Oiketicinae</taxon>
        <taxon>Eumeta</taxon>
    </lineage>
</organism>
<dbReference type="EMBL" id="BGZK01000311">
    <property type="protein sequence ID" value="GBP35887.1"/>
    <property type="molecule type" value="Genomic_DNA"/>
</dbReference>
<reference evidence="1 2" key="1">
    <citation type="journal article" date="2019" name="Commun. Biol.">
        <title>The bagworm genome reveals a unique fibroin gene that provides high tensile strength.</title>
        <authorList>
            <person name="Kono N."/>
            <person name="Nakamura H."/>
            <person name="Ohtoshi R."/>
            <person name="Tomita M."/>
            <person name="Numata K."/>
            <person name="Arakawa K."/>
        </authorList>
    </citation>
    <scope>NUCLEOTIDE SEQUENCE [LARGE SCALE GENOMIC DNA]</scope>
</reference>
<name>A0A4C1VC89_EUMVA</name>
<keyword evidence="2" id="KW-1185">Reference proteome</keyword>
<accession>A0A4C1VC89</accession>
<dbReference type="AlphaFoldDB" id="A0A4C1VC89"/>
<sequence length="135" mass="15662">MRDVLRNGSIIYRSNEATIKKDLNAAYDVMYELGYRTDVNTTQRDQRQTVDDFHSSSSQSLIHKRIEKSTMHRVAIYALHVSPLVVCQSCIIQLNRYESTSHEASKKLFDRKALVREKIRGTSKRQRPPFMCGEP</sequence>
<evidence type="ECO:0000313" key="2">
    <source>
        <dbReference type="Proteomes" id="UP000299102"/>
    </source>
</evidence>
<dbReference type="Proteomes" id="UP000299102">
    <property type="component" value="Unassembled WGS sequence"/>
</dbReference>
<proteinExistence type="predicted"/>
<protein>
    <submittedName>
        <fullName evidence="1">Uncharacterized protein</fullName>
    </submittedName>
</protein>